<dbReference type="Proteomes" id="UP000429811">
    <property type="component" value="Unassembled WGS sequence"/>
</dbReference>
<dbReference type="Proteomes" id="UP000434475">
    <property type="component" value="Unassembled WGS sequence"/>
</dbReference>
<evidence type="ECO:0000313" key="4">
    <source>
        <dbReference type="Proteomes" id="UP000429811"/>
    </source>
</evidence>
<evidence type="ECO:0000313" key="5">
    <source>
        <dbReference type="Proteomes" id="UP000434475"/>
    </source>
</evidence>
<dbReference type="Proteomes" id="UP000595792">
    <property type="component" value="Chromosome"/>
</dbReference>
<evidence type="ECO:0000313" key="3">
    <source>
        <dbReference type="EMBL" id="QQR06182.1"/>
    </source>
</evidence>
<dbReference type="InterPro" id="IPR009711">
    <property type="entry name" value="UPF0473"/>
</dbReference>
<dbReference type="OrthoDB" id="2056794at2"/>
<dbReference type="Pfam" id="PF06949">
    <property type="entry name" value="DUF1292"/>
    <property type="match status" value="1"/>
</dbReference>
<dbReference type="EMBL" id="CP065315">
    <property type="protein sequence ID" value="QQR06182.1"/>
    <property type="molecule type" value="Genomic_DNA"/>
</dbReference>
<gene>
    <name evidence="2" type="ORF">GKE90_00100</name>
    <name evidence="1" type="ORF">GKE97_01270</name>
    <name evidence="3" type="ORF">I5Q84_01350</name>
</gene>
<reference evidence="3 6" key="2">
    <citation type="submission" date="2020-11" db="EMBL/GenBank/DDBJ databases">
        <title>Closed and high quality bacterial genomes of the OMM12 community.</title>
        <authorList>
            <person name="Marbouty M."/>
            <person name="Lamy-Besnier Q."/>
            <person name="Debarbieux L."/>
            <person name="Koszul R."/>
        </authorList>
    </citation>
    <scope>NUCLEOTIDE SEQUENCE [LARGE SCALE GENOMIC DNA]</scope>
    <source>
        <strain evidence="3 6">YL31</strain>
    </source>
</reference>
<organism evidence="1 5">
    <name type="scientific">Flavonifractor plautii</name>
    <name type="common">Fusobacterium plautii</name>
    <dbReference type="NCBI Taxonomy" id="292800"/>
    <lineage>
        <taxon>Bacteria</taxon>
        <taxon>Bacillati</taxon>
        <taxon>Bacillota</taxon>
        <taxon>Clostridia</taxon>
        <taxon>Eubacteriales</taxon>
        <taxon>Oscillospiraceae</taxon>
        <taxon>Flavonifractor</taxon>
    </lineage>
</organism>
<reference evidence="4 5" key="1">
    <citation type="journal article" date="2019" name="Nat. Med.">
        <title>A library of human gut bacterial isolates paired with longitudinal multiomics data enables mechanistic microbiome research.</title>
        <authorList>
            <person name="Poyet M."/>
            <person name="Groussin M."/>
            <person name="Gibbons S.M."/>
            <person name="Avila-Pacheco J."/>
            <person name="Jiang X."/>
            <person name="Kearney S.M."/>
            <person name="Perrotta A.R."/>
            <person name="Berdy B."/>
            <person name="Zhao S."/>
            <person name="Lieberman T.D."/>
            <person name="Swanson P.K."/>
            <person name="Smith M."/>
            <person name="Roesemann S."/>
            <person name="Alexander J.E."/>
            <person name="Rich S.A."/>
            <person name="Livny J."/>
            <person name="Vlamakis H."/>
            <person name="Clish C."/>
            <person name="Bullock K."/>
            <person name="Deik A."/>
            <person name="Scott J."/>
            <person name="Pierce K.A."/>
            <person name="Xavier R.J."/>
            <person name="Alm E.J."/>
        </authorList>
    </citation>
    <scope>NUCLEOTIDE SEQUENCE [LARGE SCALE GENOMIC DNA]</scope>
    <source>
        <strain evidence="1 5">BIOML-A2</strain>
        <strain evidence="2 4">BIOML-A5</strain>
    </source>
</reference>
<dbReference type="KEGG" id="fpla:A4U99_08110"/>
<proteinExistence type="predicted"/>
<evidence type="ECO:0000313" key="2">
    <source>
        <dbReference type="EMBL" id="MSB47113.1"/>
    </source>
</evidence>
<name>A0A174T5J8_FLAPL</name>
<evidence type="ECO:0000313" key="1">
    <source>
        <dbReference type="EMBL" id="MSB18144.1"/>
    </source>
</evidence>
<dbReference type="EMBL" id="WKPR01000001">
    <property type="protein sequence ID" value="MSB18144.1"/>
    <property type="molecule type" value="Genomic_DNA"/>
</dbReference>
<accession>A0A174T5J8</accession>
<dbReference type="AlphaFoldDB" id="A0A174T5J8"/>
<protein>
    <submittedName>
        <fullName evidence="1">DUF1292 domain-containing protein</fullName>
    </submittedName>
</protein>
<dbReference type="EMBL" id="WKPO01000001">
    <property type="protein sequence ID" value="MSB47113.1"/>
    <property type="molecule type" value="Genomic_DNA"/>
</dbReference>
<sequence length="108" mass="12204">MVPNMSEEFGPDFITVTDEDGNEFELEHLDTLEYNGQTYMAFFPAVEGKEDGSVEDVDLDEEYGLVILKVIEADGEEQLSTLDSEEELELVYQQFMESLFAEEDGSDA</sequence>
<evidence type="ECO:0000313" key="6">
    <source>
        <dbReference type="Proteomes" id="UP000595792"/>
    </source>
</evidence>